<organism evidence="2 3">
    <name type="scientific">Hydrogenispora ethanolica</name>
    <dbReference type="NCBI Taxonomy" id="1082276"/>
    <lineage>
        <taxon>Bacteria</taxon>
        <taxon>Bacillati</taxon>
        <taxon>Bacillota</taxon>
        <taxon>Hydrogenispora</taxon>
    </lineage>
</organism>
<comment type="caution">
    <text evidence="2">The sequence shown here is derived from an EMBL/GenBank/DDBJ whole genome shotgun (WGS) entry which is preliminary data.</text>
</comment>
<keyword evidence="2" id="KW-0540">Nuclease</keyword>
<dbReference type="Gene3D" id="3.40.1350.10">
    <property type="match status" value="1"/>
</dbReference>
<dbReference type="GO" id="GO:0003676">
    <property type="term" value="F:nucleic acid binding"/>
    <property type="evidence" value="ECO:0007669"/>
    <property type="project" value="InterPro"/>
</dbReference>
<evidence type="ECO:0000313" key="3">
    <source>
        <dbReference type="Proteomes" id="UP000295008"/>
    </source>
</evidence>
<dbReference type="InterPro" id="IPR011335">
    <property type="entry name" value="Restrct_endonuc-II-like"/>
</dbReference>
<dbReference type="GO" id="GO:0004519">
    <property type="term" value="F:endonuclease activity"/>
    <property type="evidence" value="ECO:0007669"/>
    <property type="project" value="UniProtKB-KW"/>
</dbReference>
<keyword evidence="2" id="KW-0378">Hydrolase</keyword>
<dbReference type="PANTHER" id="PTHR34039:SF1">
    <property type="entry name" value="UPF0102 PROTEIN YRAN"/>
    <property type="match status" value="1"/>
</dbReference>
<dbReference type="EMBL" id="SLUN01000047">
    <property type="protein sequence ID" value="TCL57137.1"/>
    <property type="molecule type" value="Genomic_DNA"/>
</dbReference>
<dbReference type="AlphaFoldDB" id="A0A4R1QUF7"/>
<proteinExistence type="inferred from homology"/>
<name>A0A4R1QUF7_HYDET</name>
<dbReference type="InterPro" id="IPR011856">
    <property type="entry name" value="tRNA_endonuc-like_dom_sf"/>
</dbReference>
<evidence type="ECO:0000256" key="1">
    <source>
        <dbReference type="ARBA" id="ARBA00006738"/>
    </source>
</evidence>
<sequence>MIRQNYRCSFGEIDLIAQEAEIWCFIEVKTRRNHYFGFGYEALNGAKKEHLIQSAYNYLQEHQLIDVPFRFDVVSIDFDSKGDFRIKLIKNAFCL</sequence>
<protein>
    <submittedName>
        <fullName evidence="2">Putative endonuclease</fullName>
    </submittedName>
</protein>
<dbReference type="SUPFAM" id="SSF52980">
    <property type="entry name" value="Restriction endonuclease-like"/>
    <property type="match status" value="1"/>
</dbReference>
<comment type="similarity">
    <text evidence="1">Belongs to the UPF0102 family.</text>
</comment>
<gene>
    <name evidence="2" type="ORF">EDC14_104741</name>
</gene>
<dbReference type="Pfam" id="PF02021">
    <property type="entry name" value="UPF0102"/>
    <property type="match status" value="1"/>
</dbReference>
<reference evidence="2 3" key="1">
    <citation type="submission" date="2019-03" db="EMBL/GenBank/DDBJ databases">
        <title>Genomic Encyclopedia of Type Strains, Phase IV (KMG-IV): sequencing the most valuable type-strain genomes for metagenomic binning, comparative biology and taxonomic classification.</title>
        <authorList>
            <person name="Goeker M."/>
        </authorList>
    </citation>
    <scope>NUCLEOTIDE SEQUENCE [LARGE SCALE GENOMIC DNA]</scope>
    <source>
        <strain evidence="2 3">LX-B</strain>
    </source>
</reference>
<dbReference type="PANTHER" id="PTHR34039">
    <property type="entry name" value="UPF0102 PROTEIN YRAN"/>
    <property type="match status" value="1"/>
</dbReference>
<dbReference type="InterPro" id="IPR003509">
    <property type="entry name" value="UPF0102_YraN-like"/>
</dbReference>
<dbReference type="NCBIfam" id="NF009150">
    <property type="entry name" value="PRK12497.1-3"/>
    <property type="match status" value="1"/>
</dbReference>
<accession>A0A4R1QUF7</accession>
<dbReference type="Proteomes" id="UP000295008">
    <property type="component" value="Unassembled WGS sequence"/>
</dbReference>
<keyword evidence="2" id="KW-0255">Endonuclease</keyword>
<evidence type="ECO:0000313" key="2">
    <source>
        <dbReference type="EMBL" id="TCL57137.1"/>
    </source>
</evidence>
<keyword evidence="3" id="KW-1185">Reference proteome</keyword>